<sequence>MLSGLWNLLFFAVALGILITIHELGHFLAARYCGVRVLRFSLGFGPVLFARTLKDGCQFAISAIPLGGYVKMQDEELPDKHSPQAKLRPDSFMAKSLKQRALIIAAGPAFNIVLAFLLYVIVNLIGVNVLRPVVGDVIPQSRAAMAGLQVYDEIKSIDGTPVNDWSDAAMLLVGHLNEDTPLSLQVVSNLGDGEGREISLNLAGLELHPTQDLLTLIGLRPCSGKVSDVLTHVASDGPAYAAGLSPGDKIVSLNGAKMDNWYRIQDAIARSEGTIKVQILRDGNTYQAEIYPEQRCNAEGTQCRPYIGVGVGIEPIKDLFTTKSYGPLDALWQAGINTARMSLFIVSSTYKLISGQISADNISGPIAIAKGAGESASFGFVFFLSFLAAISVNLGILNLLPIPVLDGGQLLFIAYQALTGRTPSPKVQYVLTLFGLCCIISLSLFAVFNDLRAL</sequence>
<dbReference type="GO" id="GO:0016020">
    <property type="term" value="C:membrane"/>
    <property type="evidence" value="ECO:0007669"/>
    <property type="project" value="UniProtKB-SubCell"/>
</dbReference>
<evidence type="ECO:0000256" key="8">
    <source>
        <dbReference type="ARBA" id="ARBA00022989"/>
    </source>
</evidence>
<feature type="transmembrane region" description="Helical" evidence="11">
    <location>
        <begin position="429"/>
        <end position="448"/>
    </location>
</feature>
<dbReference type="AlphaFoldDB" id="A0A9E2KNK5"/>
<dbReference type="CDD" id="cd06163">
    <property type="entry name" value="S2P-M50_PDZ_RseP-like"/>
    <property type="match status" value="1"/>
</dbReference>
<comment type="subcellular location">
    <subcellularLocation>
        <location evidence="2">Membrane</location>
        <topology evidence="2">Multi-pass membrane protein</topology>
    </subcellularLocation>
</comment>
<dbReference type="GO" id="GO:0004222">
    <property type="term" value="F:metalloendopeptidase activity"/>
    <property type="evidence" value="ECO:0007669"/>
    <property type="project" value="InterPro"/>
</dbReference>
<dbReference type="Pfam" id="PF02163">
    <property type="entry name" value="Peptidase_M50"/>
    <property type="match status" value="1"/>
</dbReference>
<keyword evidence="8 11" id="KW-1133">Transmembrane helix</keyword>
<keyword evidence="11" id="KW-0479">Metal-binding</keyword>
<evidence type="ECO:0000256" key="4">
    <source>
        <dbReference type="ARBA" id="ARBA00022670"/>
    </source>
</evidence>
<evidence type="ECO:0000256" key="1">
    <source>
        <dbReference type="ARBA" id="ARBA00001947"/>
    </source>
</evidence>
<feature type="transmembrane region" description="Helical" evidence="11">
    <location>
        <begin position="6"/>
        <end position="29"/>
    </location>
</feature>
<evidence type="ECO:0000256" key="9">
    <source>
        <dbReference type="ARBA" id="ARBA00023049"/>
    </source>
</evidence>
<keyword evidence="9 11" id="KW-0482">Metalloprotease</keyword>
<evidence type="ECO:0000259" key="12">
    <source>
        <dbReference type="PROSITE" id="PS50106"/>
    </source>
</evidence>
<dbReference type="Proteomes" id="UP000824150">
    <property type="component" value="Unassembled WGS sequence"/>
</dbReference>
<name>A0A9E2KNK5_9GAMM</name>
<evidence type="ECO:0000313" key="13">
    <source>
        <dbReference type="EMBL" id="MBU3826612.1"/>
    </source>
</evidence>
<keyword evidence="7 11" id="KW-0862">Zinc</keyword>
<dbReference type="EMBL" id="JAHLFG010000039">
    <property type="protein sequence ID" value="MBU3826612.1"/>
    <property type="molecule type" value="Genomic_DNA"/>
</dbReference>
<keyword evidence="6 11" id="KW-0378">Hydrolase</keyword>
<dbReference type="SMART" id="SM00228">
    <property type="entry name" value="PDZ"/>
    <property type="match status" value="2"/>
</dbReference>
<evidence type="ECO:0000256" key="11">
    <source>
        <dbReference type="RuleBase" id="RU362031"/>
    </source>
</evidence>
<protein>
    <recommendedName>
        <fullName evidence="11">Zinc metalloprotease</fullName>
        <ecNumber evidence="11">3.4.24.-</ecNumber>
    </recommendedName>
</protein>
<dbReference type="PROSITE" id="PS50106">
    <property type="entry name" value="PDZ"/>
    <property type="match status" value="1"/>
</dbReference>
<feature type="domain" description="PDZ" evidence="12">
    <location>
        <begin position="204"/>
        <end position="283"/>
    </location>
</feature>
<keyword evidence="4" id="KW-0645">Protease</keyword>
<reference evidence="13" key="1">
    <citation type="journal article" date="2021" name="PeerJ">
        <title>Extensive microbial diversity within the chicken gut microbiome revealed by metagenomics and culture.</title>
        <authorList>
            <person name="Gilroy R."/>
            <person name="Ravi A."/>
            <person name="Getino M."/>
            <person name="Pursley I."/>
            <person name="Horton D.L."/>
            <person name="Alikhan N.F."/>
            <person name="Baker D."/>
            <person name="Gharbi K."/>
            <person name="Hall N."/>
            <person name="Watson M."/>
            <person name="Adriaenssens E.M."/>
            <person name="Foster-Nyarko E."/>
            <person name="Jarju S."/>
            <person name="Secka A."/>
            <person name="Antonio M."/>
            <person name="Oren A."/>
            <person name="Chaudhuri R.R."/>
            <person name="La Ragione R."/>
            <person name="Hildebrand F."/>
            <person name="Pallen M.J."/>
        </authorList>
    </citation>
    <scope>NUCLEOTIDE SEQUENCE</scope>
    <source>
        <strain evidence="13">687</strain>
    </source>
</reference>
<dbReference type="InterPro" id="IPR008915">
    <property type="entry name" value="Peptidase_M50"/>
</dbReference>
<evidence type="ECO:0000256" key="2">
    <source>
        <dbReference type="ARBA" id="ARBA00004141"/>
    </source>
</evidence>
<organism evidence="13 14">
    <name type="scientific">Candidatus Anaerobiospirillum merdipullorum</name>
    <dbReference type="NCBI Taxonomy" id="2838450"/>
    <lineage>
        <taxon>Bacteria</taxon>
        <taxon>Pseudomonadati</taxon>
        <taxon>Pseudomonadota</taxon>
        <taxon>Gammaproteobacteria</taxon>
        <taxon>Aeromonadales</taxon>
        <taxon>Succinivibrionaceae</taxon>
        <taxon>Anaerobiospirillum</taxon>
    </lineage>
</organism>
<gene>
    <name evidence="13" type="primary">rseP</name>
    <name evidence="13" type="ORF">IAA31_03880</name>
</gene>
<dbReference type="InterPro" id="IPR036034">
    <property type="entry name" value="PDZ_sf"/>
</dbReference>
<dbReference type="SUPFAM" id="SSF50156">
    <property type="entry name" value="PDZ domain-like"/>
    <property type="match status" value="2"/>
</dbReference>
<evidence type="ECO:0000313" key="14">
    <source>
        <dbReference type="Proteomes" id="UP000824150"/>
    </source>
</evidence>
<keyword evidence="10 11" id="KW-0472">Membrane</keyword>
<dbReference type="PANTHER" id="PTHR42837:SF2">
    <property type="entry name" value="MEMBRANE METALLOPROTEASE ARASP2, CHLOROPLASTIC-RELATED"/>
    <property type="match status" value="1"/>
</dbReference>
<evidence type="ECO:0000256" key="6">
    <source>
        <dbReference type="ARBA" id="ARBA00022801"/>
    </source>
</evidence>
<proteinExistence type="inferred from homology"/>
<dbReference type="PANTHER" id="PTHR42837">
    <property type="entry name" value="REGULATOR OF SIGMA-E PROTEASE RSEP"/>
    <property type="match status" value="1"/>
</dbReference>
<evidence type="ECO:0000256" key="5">
    <source>
        <dbReference type="ARBA" id="ARBA00022692"/>
    </source>
</evidence>
<dbReference type="Gene3D" id="2.30.42.10">
    <property type="match status" value="2"/>
</dbReference>
<evidence type="ECO:0000256" key="7">
    <source>
        <dbReference type="ARBA" id="ARBA00022833"/>
    </source>
</evidence>
<reference evidence="13" key="2">
    <citation type="submission" date="2021-04" db="EMBL/GenBank/DDBJ databases">
        <authorList>
            <person name="Gilroy R."/>
        </authorList>
    </citation>
    <scope>NUCLEOTIDE SEQUENCE</scope>
    <source>
        <strain evidence="13">687</strain>
    </source>
</reference>
<comment type="caution">
    <text evidence="13">The sequence shown here is derived from an EMBL/GenBank/DDBJ whole genome shotgun (WGS) entry which is preliminary data.</text>
</comment>
<dbReference type="GO" id="GO:0006508">
    <property type="term" value="P:proteolysis"/>
    <property type="evidence" value="ECO:0007669"/>
    <property type="project" value="UniProtKB-KW"/>
</dbReference>
<dbReference type="GO" id="GO:0046872">
    <property type="term" value="F:metal ion binding"/>
    <property type="evidence" value="ECO:0007669"/>
    <property type="project" value="UniProtKB-KW"/>
</dbReference>
<dbReference type="InterPro" id="IPR004387">
    <property type="entry name" value="Pept_M50_Zn"/>
</dbReference>
<feature type="transmembrane region" description="Helical" evidence="11">
    <location>
        <begin position="378"/>
        <end position="400"/>
    </location>
</feature>
<evidence type="ECO:0000256" key="10">
    <source>
        <dbReference type="ARBA" id="ARBA00023136"/>
    </source>
</evidence>
<dbReference type="NCBIfam" id="TIGR00054">
    <property type="entry name" value="RIP metalloprotease RseP"/>
    <property type="match status" value="1"/>
</dbReference>
<evidence type="ECO:0000256" key="3">
    <source>
        <dbReference type="ARBA" id="ARBA00007931"/>
    </source>
</evidence>
<comment type="similarity">
    <text evidence="3 11">Belongs to the peptidase M50B family.</text>
</comment>
<dbReference type="InterPro" id="IPR001478">
    <property type="entry name" value="PDZ"/>
</dbReference>
<accession>A0A9E2KNK5</accession>
<feature type="transmembrane region" description="Helical" evidence="11">
    <location>
        <begin position="101"/>
        <end position="122"/>
    </location>
</feature>
<keyword evidence="5 11" id="KW-0812">Transmembrane</keyword>
<comment type="cofactor">
    <cofactor evidence="1 11">
        <name>Zn(2+)</name>
        <dbReference type="ChEBI" id="CHEBI:29105"/>
    </cofactor>
</comment>
<dbReference type="EC" id="3.4.24.-" evidence="11"/>